<sequence length="724" mass="82229">MEENTSIIDYEKFEKSRDLYRSLRKGHKTKVMEAYDEAAKDSTDPDARLKLIPTVHDDTILHMAIYMDKPSIAEAIIEKCSDRNDVLLTKRNDYGNTALHEAAATKHTILVMKLLEKAPALLSMANKIGEMPLYTAAYFGKNKNFDLLAKKVGNNHEHLHSHLCSLSSSVPQKVNGTVLHAAIHAEFFELALRIAKAYGQTIILEDKNSMSGLHLLASNPSAFKSGTKYGRIKRFIYYCAPSENAKEEDDHEQNRSDDSNAESPRRATLFLRPVISFLRRVISSVNRLVWIVLSEWRPMQKIYEDKKRHGLALQLAKVLIEADYSWDRIRKSDGRLTATAGGNCPDSEGPDGKSSGILGGETTPPYSAESPDIPLFLATSHGISEIVEEILKLHRPAFEYRNDMDQNILHIAIKHRQSRMFDLVMKKETPKERLVRQIDKDGYTILHQVGNMDFYNGGTQPGPALQLQEELEWFEKVEKIIPPHYASIRDMKEMATPQDYFYRKYEEILEEWSTENVDKIEPPHRSQDKTKKETPKDYFGRTHSELLKEAQEWLKQTSESCSTVAGLMSTVAFAAAFTVPGGNDDKNGQPLLIHHPFFLVFIITDALSLASSLTSLVMFLSILTSPFELHDFRHSLPRKLIFGFTFLFFSVAVTMLAFASTLMLTIPIKKRLTTSLIYCVAFLPVTMFALLQFPLYAAFKTSLESSLKVIPFRNKNKNKKTHRS</sequence>
<name>A0AAW1XGC4_RUBAR</name>
<dbReference type="EMBL" id="JBEDUW010000003">
    <property type="protein sequence ID" value="KAK9935948.1"/>
    <property type="molecule type" value="Genomic_DNA"/>
</dbReference>
<evidence type="ECO:0000256" key="2">
    <source>
        <dbReference type="SAM" id="Phobius"/>
    </source>
</evidence>
<evidence type="ECO:0000256" key="1">
    <source>
        <dbReference type="SAM" id="MobiDB-lite"/>
    </source>
</evidence>
<dbReference type="SMART" id="SM00248">
    <property type="entry name" value="ANK"/>
    <property type="match status" value="4"/>
</dbReference>
<dbReference type="Pfam" id="PF00023">
    <property type="entry name" value="Ank"/>
    <property type="match status" value="1"/>
</dbReference>
<feature type="transmembrane region" description="Helical" evidence="2">
    <location>
        <begin position="640"/>
        <end position="664"/>
    </location>
</feature>
<evidence type="ECO:0000313" key="4">
    <source>
        <dbReference type="EMBL" id="KAK9935948.1"/>
    </source>
</evidence>
<feature type="region of interest" description="Disordered" evidence="1">
    <location>
        <begin position="335"/>
        <end position="364"/>
    </location>
</feature>
<keyword evidence="2" id="KW-0472">Membrane</keyword>
<accession>A0AAW1XGC4</accession>
<reference evidence="4 5" key="1">
    <citation type="journal article" date="2023" name="G3 (Bethesda)">
        <title>A chromosome-length genome assembly and annotation of blackberry (Rubus argutus, cv. 'Hillquist').</title>
        <authorList>
            <person name="Bruna T."/>
            <person name="Aryal R."/>
            <person name="Dudchenko O."/>
            <person name="Sargent D.J."/>
            <person name="Mead D."/>
            <person name="Buti M."/>
            <person name="Cavallini A."/>
            <person name="Hytonen T."/>
            <person name="Andres J."/>
            <person name="Pham M."/>
            <person name="Weisz D."/>
            <person name="Mascagni F."/>
            <person name="Usai G."/>
            <person name="Natali L."/>
            <person name="Bassil N."/>
            <person name="Fernandez G.E."/>
            <person name="Lomsadze A."/>
            <person name="Armour M."/>
            <person name="Olukolu B."/>
            <person name="Poorten T."/>
            <person name="Britton C."/>
            <person name="Davik J."/>
            <person name="Ashrafi H."/>
            <person name="Aiden E.L."/>
            <person name="Borodovsky M."/>
            <person name="Worthington M."/>
        </authorList>
    </citation>
    <scope>NUCLEOTIDE SEQUENCE [LARGE SCALE GENOMIC DNA]</scope>
    <source>
        <strain evidence="4">PI 553951</strain>
    </source>
</reference>
<evidence type="ECO:0000313" key="5">
    <source>
        <dbReference type="Proteomes" id="UP001457282"/>
    </source>
</evidence>
<feature type="domain" description="PGG" evidence="3">
    <location>
        <begin position="552"/>
        <end position="664"/>
    </location>
</feature>
<keyword evidence="5" id="KW-1185">Reference proteome</keyword>
<feature type="transmembrane region" description="Helical" evidence="2">
    <location>
        <begin position="676"/>
        <end position="699"/>
    </location>
</feature>
<dbReference type="PANTHER" id="PTHR24177:SF215">
    <property type="entry name" value="PGG DOMAIN-CONTAINING PROTEIN"/>
    <property type="match status" value="1"/>
</dbReference>
<dbReference type="GO" id="GO:0016020">
    <property type="term" value="C:membrane"/>
    <property type="evidence" value="ECO:0007669"/>
    <property type="project" value="TreeGrafter"/>
</dbReference>
<dbReference type="InterPro" id="IPR002110">
    <property type="entry name" value="Ankyrin_rpt"/>
</dbReference>
<dbReference type="InterPro" id="IPR036770">
    <property type="entry name" value="Ankyrin_rpt-contain_sf"/>
</dbReference>
<dbReference type="InterPro" id="IPR026961">
    <property type="entry name" value="PGG_dom"/>
</dbReference>
<dbReference type="PANTHER" id="PTHR24177">
    <property type="entry name" value="CASKIN"/>
    <property type="match status" value="1"/>
</dbReference>
<dbReference type="SUPFAM" id="SSF48403">
    <property type="entry name" value="Ankyrin repeat"/>
    <property type="match status" value="2"/>
</dbReference>
<keyword evidence="2" id="KW-1133">Transmembrane helix</keyword>
<proteinExistence type="predicted"/>
<keyword evidence="2" id="KW-0812">Transmembrane</keyword>
<dbReference type="AlphaFoldDB" id="A0AAW1XGC4"/>
<evidence type="ECO:0000259" key="3">
    <source>
        <dbReference type="Pfam" id="PF13962"/>
    </source>
</evidence>
<comment type="caution">
    <text evidence="4">The sequence shown here is derived from an EMBL/GenBank/DDBJ whole genome shotgun (WGS) entry which is preliminary data.</text>
</comment>
<feature type="transmembrane region" description="Helical" evidence="2">
    <location>
        <begin position="595"/>
        <end position="620"/>
    </location>
</feature>
<dbReference type="Proteomes" id="UP001457282">
    <property type="component" value="Unassembled WGS sequence"/>
</dbReference>
<dbReference type="Gene3D" id="1.25.40.20">
    <property type="entry name" value="Ankyrin repeat-containing domain"/>
    <property type="match status" value="2"/>
</dbReference>
<dbReference type="Pfam" id="PF13962">
    <property type="entry name" value="PGG"/>
    <property type="match status" value="1"/>
</dbReference>
<organism evidence="4 5">
    <name type="scientific">Rubus argutus</name>
    <name type="common">Southern blackberry</name>
    <dbReference type="NCBI Taxonomy" id="59490"/>
    <lineage>
        <taxon>Eukaryota</taxon>
        <taxon>Viridiplantae</taxon>
        <taxon>Streptophyta</taxon>
        <taxon>Embryophyta</taxon>
        <taxon>Tracheophyta</taxon>
        <taxon>Spermatophyta</taxon>
        <taxon>Magnoliopsida</taxon>
        <taxon>eudicotyledons</taxon>
        <taxon>Gunneridae</taxon>
        <taxon>Pentapetalae</taxon>
        <taxon>rosids</taxon>
        <taxon>fabids</taxon>
        <taxon>Rosales</taxon>
        <taxon>Rosaceae</taxon>
        <taxon>Rosoideae</taxon>
        <taxon>Rosoideae incertae sedis</taxon>
        <taxon>Rubus</taxon>
    </lineage>
</organism>
<protein>
    <recommendedName>
        <fullName evidence="3">PGG domain-containing protein</fullName>
    </recommendedName>
</protein>
<gene>
    <name evidence="4" type="ORF">M0R45_012819</name>
</gene>